<proteinExistence type="predicted"/>
<feature type="transmembrane region" description="Helical" evidence="1">
    <location>
        <begin position="94"/>
        <end position="117"/>
    </location>
</feature>
<feature type="transmembrane region" description="Helical" evidence="1">
    <location>
        <begin position="129"/>
        <end position="152"/>
    </location>
</feature>
<accession>A0A9P9A0N8</accession>
<reference evidence="2" key="1">
    <citation type="journal article" date="2021" name="Nat. Commun.">
        <title>Genetic determinants of endophytism in the Arabidopsis root mycobiome.</title>
        <authorList>
            <person name="Mesny F."/>
            <person name="Miyauchi S."/>
            <person name="Thiergart T."/>
            <person name="Pickel B."/>
            <person name="Atanasova L."/>
            <person name="Karlsson M."/>
            <person name="Huettel B."/>
            <person name="Barry K.W."/>
            <person name="Haridas S."/>
            <person name="Chen C."/>
            <person name="Bauer D."/>
            <person name="Andreopoulos W."/>
            <person name="Pangilinan J."/>
            <person name="LaButti K."/>
            <person name="Riley R."/>
            <person name="Lipzen A."/>
            <person name="Clum A."/>
            <person name="Drula E."/>
            <person name="Henrissat B."/>
            <person name="Kohler A."/>
            <person name="Grigoriev I.V."/>
            <person name="Martin F.M."/>
            <person name="Hacquard S."/>
        </authorList>
    </citation>
    <scope>NUCLEOTIDE SEQUENCE</scope>
    <source>
        <strain evidence="2">MPI-SDFR-AT-0073</strain>
    </source>
</reference>
<dbReference type="AlphaFoldDB" id="A0A9P9A0N8"/>
<comment type="caution">
    <text evidence="2">The sequence shown here is derived from an EMBL/GenBank/DDBJ whole genome shotgun (WGS) entry which is preliminary data.</text>
</comment>
<organism evidence="2 3">
    <name type="scientific">Truncatella angustata</name>
    <dbReference type="NCBI Taxonomy" id="152316"/>
    <lineage>
        <taxon>Eukaryota</taxon>
        <taxon>Fungi</taxon>
        <taxon>Dikarya</taxon>
        <taxon>Ascomycota</taxon>
        <taxon>Pezizomycotina</taxon>
        <taxon>Sordariomycetes</taxon>
        <taxon>Xylariomycetidae</taxon>
        <taxon>Amphisphaeriales</taxon>
        <taxon>Sporocadaceae</taxon>
        <taxon>Truncatella</taxon>
    </lineage>
</organism>
<dbReference type="Proteomes" id="UP000758603">
    <property type="component" value="Unassembled WGS sequence"/>
</dbReference>
<evidence type="ECO:0000256" key="1">
    <source>
        <dbReference type="SAM" id="Phobius"/>
    </source>
</evidence>
<dbReference type="OrthoDB" id="3254104at2759"/>
<gene>
    <name evidence="2" type="ORF">BKA67DRAFT_512048</name>
</gene>
<evidence type="ECO:0000313" key="2">
    <source>
        <dbReference type="EMBL" id="KAH6658607.1"/>
    </source>
</evidence>
<evidence type="ECO:0000313" key="3">
    <source>
        <dbReference type="Proteomes" id="UP000758603"/>
    </source>
</evidence>
<keyword evidence="1" id="KW-1133">Transmembrane helix</keyword>
<dbReference type="EMBL" id="JAGPXC010000002">
    <property type="protein sequence ID" value="KAH6658607.1"/>
    <property type="molecule type" value="Genomic_DNA"/>
</dbReference>
<protein>
    <submittedName>
        <fullName evidence="2">Uncharacterized protein</fullName>
    </submittedName>
</protein>
<sequence>MDSSYNSMIIESSKVKTSYGFLAAISTWFLLAGFFILPATFAFLQNAQLLEKGITPVDRLVDLNKGIIPVAIICFIIGSAGTTWLWYKFRGNYIWLVTHLFLPGFLNSVSCLFTILVNIYTAQGGNWSLSAQITMGIVSFSMCTMAVSFFIYQFCCLSRVRKSPPYVMNQRSRG</sequence>
<dbReference type="GeneID" id="70126334"/>
<feature type="transmembrane region" description="Helical" evidence="1">
    <location>
        <begin position="67"/>
        <end position="87"/>
    </location>
</feature>
<dbReference type="RefSeq" id="XP_045962841.1">
    <property type="nucleotide sequence ID" value="XM_046097442.1"/>
</dbReference>
<keyword evidence="1" id="KW-0812">Transmembrane</keyword>
<keyword evidence="3" id="KW-1185">Reference proteome</keyword>
<keyword evidence="1" id="KW-0472">Membrane</keyword>
<name>A0A9P9A0N8_9PEZI</name>
<feature type="transmembrane region" description="Helical" evidence="1">
    <location>
        <begin position="21"/>
        <end position="47"/>
    </location>
</feature>